<sequence length="65" mass="7424">MDSDFTSLAALQGRDAAVARDGDRKCLSEGKVNLGFLWSRREEEMRRGRNADAGVSRFVLFFFFF</sequence>
<accession>A0A834W3Z5</accession>
<protein>
    <submittedName>
        <fullName evidence="1">Uncharacterized protein</fullName>
    </submittedName>
</protein>
<reference evidence="1" key="1">
    <citation type="submission" date="2020-09" db="EMBL/GenBank/DDBJ databases">
        <title>Genome-Enabled Discovery of Anthraquinone Biosynthesis in Senna tora.</title>
        <authorList>
            <person name="Kang S.-H."/>
            <person name="Pandey R.P."/>
            <person name="Lee C.-M."/>
            <person name="Sim J.-S."/>
            <person name="Jeong J.-T."/>
            <person name="Choi B.-S."/>
            <person name="Jung M."/>
            <person name="Ginzburg D."/>
            <person name="Zhao K."/>
            <person name="Won S.Y."/>
            <person name="Oh T.-J."/>
            <person name="Yu Y."/>
            <person name="Kim N.-H."/>
            <person name="Lee O.R."/>
            <person name="Lee T.-H."/>
            <person name="Bashyal P."/>
            <person name="Kim T.-S."/>
            <person name="Lee W.-H."/>
            <person name="Kawkins C."/>
            <person name="Kim C.-K."/>
            <person name="Kim J.S."/>
            <person name="Ahn B.O."/>
            <person name="Rhee S.Y."/>
            <person name="Sohng J.K."/>
        </authorList>
    </citation>
    <scope>NUCLEOTIDE SEQUENCE</scope>
    <source>
        <tissue evidence="1">Leaf</tissue>
    </source>
</reference>
<dbReference type="EMBL" id="JAAIUW010000011">
    <property type="protein sequence ID" value="KAF7808670.1"/>
    <property type="molecule type" value="Genomic_DNA"/>
</dbReference>
<proteinExistence type="predicted"/>
<dbReference type="Proteomes" id="UP000634136">
    <property type="component" value="Unassembled WGS sequence"/>
</dbReference>
<gene>
    <name evidence="1" type="ORF">G2W53_035413</name>
</gene>
<dbReference type="AlphaFoldDB" id="A0A834W3Z5"/>
<keyword evidence="2" id="KW-1185">Reference proteome</keyword>
<name>A0A834W3Z5_9FABA</name>
<evidence type="ECO:0000313" key="2">
    <source>
        <dbReference type="Proteomes" id="UP000634136"/>
    </source>
</evidence>
<organism evidence="1 2">
    <name type="scientific">Senna tora</name>
    <dbReference type="NCBI Taxonomy" id="362788"/>
    <lineage>
        <taxon>Eukaryota</taxon>
        <taxon>Viridiplantae</taxon>
        <taxon>Streptophyta</taxon>
        <taxon>Embryophyta</taxon>
        <taxon>Tracheophyta</taxon>
        <taxon>Spermatophyta</taxon>
        <taxon>Magnoliopsida</taxon>
        <taxon>eudicotyledons</taxon>
        <taxon>Gunneridae</taxon>
        <taxon>Pentapetalae</taxon>
        <taxon>rosids</taxon>
        <taxon>fabids</taxon>
        <taxon>Fabales</taxon>
        <taxon>Fabaceae</taxon>
        <taxon>Caesalpinioideae</taxon>
        <taxon>Cassia clade</taxon>
        <taxon>Senna</taxon>
    </lineage>
</organism>
<evidence type="ECO:0000313" key="1">
    <source>
        <dbReference type="EMBL" id="KAF7808670.1"/>
    </source>
</evidence>
<comment type="caution">
    <text evidence="1">The sequence shown here is derived from an EMBL/GenBank/DDBJ whole genome shotgun (WGS) entry which is preliminary data.</text>
</comment>